<dbReference type="PANTHER" id="PTHR47326:SF1">
    <property type="entry name" value="HTH PSQ-TYPE DOMAIN-CONTAINING PROTEIN"/>
    <property type="match status" value="1"/>
</dbReference>
<evidence type="ECO:0000259" key="1">
    <source>
        <dbReference type="Pfam" id="PF16087"/>
    </source>
</evidence>
<reference evidence="2 3" key="1">
    <citation type="journal article" date="2019" name="Sci. Rep.">
        <title>Orb-weaving spider Araneus ventricosus genome elucidates the spidroin gene catalogue.</title>
        <authorList>
            <person name="Kono N."/>
            <person name="Nakamura H."/>
            <person name="Ohtoshi R."/>
            <person name="Moran D.A.P."/>
            <person name="Shinohara A."/>
            <person name="Yoshida Y."/>
            <person name="Fujiwara M."/>
            <person name="Mori M."/>
            <person name="Tomita M."/>
            <person name="Arakawa K."/>
        </authorList>
    </citation>
    <scope>NUCLEOTIDE SEQUENCE [LARGE SCALE GENOMIC DNA]</scope>
</reference>
<gene>
    <name evidence="2" type="ORF">AVEN_63717_1</name>
</gene>
<dbReference type="PANTHER" id="PTHR47326">
    <property type="entry name" value="TRANSPOSABLE ELEMENT TC3 TRANSPOSASE-LIKE PROTEIN"/>
    <property type="match status" value="1"/>
</dbReference>
<dbReference type="EMBL" id="BGPR01005443">
    <property type="protein sequence ID" value="GBN10237.1"/>
    <property type="molecule type" value="Genomic_DNA"/>
</dbReference>
<sequence>MALSSRCVTISLSSRCFTISVTIIVWRGDNRAFVIEAYLKNGDIVITSQRLFRRHFGLDRNAKVLDKKTILLWVRNFLRTSSVLKRKPPGRRTSQQVEAVRQAVLRYPQRSARRHATAMGISDRSVRRILHLDLKFHPYKMVVVQEIKGRDWANRRASFEAILQNVPRDVILLSDFGVIGPYFFEENGKAVTVTSARYVDMLRHFLHPKLYEHENLAVWFQQDGATAHTAGILMDLLKEMFPKRLISLRGDISWPARSPDLSPCDYFLWDI</sequence>
<keyword evidence="3" id="KW-1185">Reference proteome</keyword>
<comment type="caution">
    <text evidence="2">The sequence shown here is derived from an EMBL/GenBank/DDBJ whole genome shotgun (WGS) entry which is preliminary data.</text>
</comment>
<dbReference type="Gene3D" id="3.30.420.10">
    <property type="entry name" value="Ribonuclease H-like superfamily/Ribonuclease H"/>
    <property type="match status" value="1"/>
</dbReference>
<protein>
    <recommendedName>
        <fullName evidence="1">DUF4817 domain-containing protein</fullName>
    </recommendedName>
</protein>
<feature type="domain" description="DUF4817" evidence="1">
    <location>
        <begin position="30"/>
        <end position="80"/>
    </location>
</feature>
<accession>A0A4Y2L8V7</accession>
<dbReference type="InterPro" id="IPR036397">
    <property type="entry name" value="RNaseH_sf"/>
</dbReference>
<dbReference type="InterPro" id="IPR032135">
    <property type="entry name" value="DUF4817"/>
</dbReference>
<dbReference type="OrthoDB" id="6513831at2759"/>
<proteinExistence type="predicted"/>
<dbReference type="Proteomes" id="UP000499080">
    <property type="component" value="Unassembled WGS sequence"/>
</dbReference>
<dbReference type="GO" id="GO:0003676">
    <property type="term" value="F:nucleic acid binding"/>
    <property type="evidence" value="ECO:0007669"/>
    <property type="project" value="InterPro"/>
</dbReference>
<dbReference type="Pfam" id="PF16087">
    <property type="entry name" value="DUF4817"/>
    <property type="match status" value="1"/>
</dbReference>
<evidence type="ECO:0000313" key="2">
    <source>
        <dbReference type="EMBL" id="GBN10237.1"/>
    </source>
</evidence>
<organism evidence="2 3">
    <name type="scientific">Araneus ventricosus</name>
    <name type="common">Orbweaver spider</name>
    <name type="synonym">Epeira ventricosa</name>
    <dbReference type="NCBI Taxonomy" id="182803"/>
    <lineage>
        <taxon>Eukaryota</taxon>
        <taxon>Metazoa</taxon>
        <taxon>Ecdysozoa</taxon>
        <taxon>Arthropoda</taxon>
        <taxon>Chelicerata</taxon>
        <taxon>Arachnida</taxon>
        <taxon>Araneae</taxon>
        <taxon>Araneomorphae</taxon>
        <taxon>Entelegynae</taxon>
        <taxon>Araneoidea</taxon>
        <taxon>Araneidae</taxon>
        <taxon>Araneus</taxon>
    </lineage>
</organism>
<dbReference type="AlphaFoldDB" id="A0A4Y2L8V7"/>
<evidence type="ECO:0000313" key="3">
    <source>
        <dbReference type="Proteomes" id="UP000499080"/>
    </source>
</evidence>
<name>A0A4Y2L8V7_ARAVE</name>